<reference evidence="1" key="1">
    <citation type="submission" date="2021-01" db="EMBL/GenBank/DDBJ databases">
        <authorList>
            <person name="Corre E."/>
            <person name="Pelletier E."/>
            <person name="Niang G."/>
            <person name="Scheremetjew M."/>
            <person name="Finn R."/>
            <person name="Kale V."/>
            <person name="Holt S."/>
            <person name="Cochrane G."/>
            <person name="Meng A."/>
            <person name="Brown T."/>
            <person name="Cohen L."/>
        </authorList>
    </citation>
    <scope>NUCLEOTIDE SEQUENCE</scope>
</reference>
<name>A0A7S1B1B1_NOCSC</name>
<evidence type="ECO:0000313" key="1">
    <source>
        <dbReference type="EMBL" id="CAD8871750.1"/>
    </source>
</evidence>
<accession>A0A7S1B1B1</accession>
<organism evidence="1">
    <name type="scientific">Noctiluca scintillans</name>
    <name type="common">Sea sparkle</name>
    <name type="synonym">Red tide dinoflagellate</name>
    <dbReference type="NCBI Taxonomy" id="2966"/>
    <lineage>
        <taxon>Eukaryota</taxon>
        <taxon>Sar</taxon>
        <taxon>Alveolata</taxon>
        <taxon>Dinophyceae</taxon>
        <taxon>Noctilucales</taxon>
        <taxon>Noctilucaceae</taxon>
        <taxon>Noctiluca</taxon>
    </lineage>
</organism>
<gene>
    <name evidence="1" type="ORF">NSCI0253_LOCUS46107</name>
</gene>
<dbReference type="AlphaFoldDB" id="A0A7S1B1B1"/>
<sequence>MGAVCFKDATGGDVPKVVEDVSMPHVGVMRHEDTSGELEPLARRHTLDQVEMLSSPATKASLDEPFMEIAFLTGETDSLIVPIKFYRKPLGLEFHQRVPIVITGFKLNSYAETLGVQKGWTVTRIGAMEVSSMTYKDIFSLLVESVQPLADAV</sequence>
<proteinExistence type="predicted"/>
<dbReference type="EMBL" id="HBFQ01064968">
    <property type="protein sequence ID" value="CAD8871750.1"/>
    <property type="molecule type" value="Transcribed_RNA"/>
</dbReference>
<protein>
    <submittedName>
        <fullName evidence="1">Uncharacterized protein</fullName>
    </submittedName>
</protein>